<evidence type="ECO:0000313" key="1">
    <source>
        <dbReference type="EMBL" id="KAH6936025.1"/>
    </source>
</evidence>
<protein>
    <submittedName>
        <fullName evidence="1">Uncharacterized protein</fullName>
    </submittedName>
</protein>
<gene>
    <name evidence="1" type="ORF">HPB50_012669</name>
</gene>
<dbReference type="Proteomes" id="UP000821845">
    <property type="component" value="Chromosome 3"/>
</dbReference>
<proteinExistence type="predicted"/>
<name>A0ACB7SMW5_HYAAI</name>
<accession>A0ACB7SMW5</accession>
<dbReference type="EMBL" id="CM023483">
    <property type="protein sequence ID" value="KAH6936025.1"/>
    <property type="molecule type" value="Genomic_DNA"/>
</dbReference>
<sequence length="624" mass="68789">MEAEGVHVELQPLGDQTLQDGRVVAFPPLLLGSVGEDHKKKTVCMYAHLDVQPASRSDGWVSDPFVVEERDGKLYGRGTSDDKGPALAMIWALHAYNRAGVPLPVNLKYLFEGMEEVGSQGTVPYLQSDEKSKFFDGIDFACISDGFWLGHDKPCLIYGLRGIAYFDVEVVAGHMIFIRPVWRSNMMEAEGVHVDLQPLGDQTLQDGRVVAFPPLLLGSVGEDHKKKTVCMYAHLDVQPASRSDGWVSDPFVVEERDGKLYGRGSSDDKGPALAMIWALHAYNTAGVPLPVNLKYLFEGMEEVGSQGTVPYLQSDEKSKFFDGIDFACISDGFWLGHDKPCLIYGLRGIAYFDVEVVAGTHDFHSGQFGGATHEAMSDLVDLFDSLVDTAGNITVDGIYDDVRPVTEEERELYRHIDFDLNEYRWETGVSRLAHEDKVETLVRRWRQPSLSLHGVSGAYSEPGEPQLVPTRVHGKFSIRTVADQQPEKVKECVTKHLEKRFSQRNSPNLLTVTMTHSASTWFTDPKTPHFKAAAAAVEYVHGVEPDLICEGGTLGTAPALQNHVCRNTLLMPINRAGSAAHAQNEHTVLRDYINGRGIVSGYSGAFVERATAPTKALIISSALL</sequence>
<keyword evidence="2" id="KW-1185">Reference proteome</keyword>
<evidence type="ECO:0000313" key="2">
    <source>
        <dbReference type="Proteomes" id="UP000821845"/>
    </source>
</evidence>
<reference evidence="1" key="1">
    <citation type="submission" date="2020-05" db="EMBL/GenBank/DDBJ databases">
        <title>Large-scale comparative analyses of tick genomes elucidate their genetic diversity and vector capacities.</title>
        <authorList>
            <person name="Jia N."/>
            <person name="Wang J."/>
            <person name="Shi W."/>
            <person name="Du L."/>
            <person name="Sun Y."/>
            <person name="Zhan W."/>
            <person name="Jiang J."/>
            <person name="Wang Q."/>
            <person name="Zhang B."/>
            <person name="Ji P."/>
            <person name="Sakyi L.B."/>
            <person name="Cui X."/>
            <person name="Yuan T."/>
            <person name="Jiang B."/>
            <person name="Yang W."/>
            <person name="Lam T.T.-Y."/>
            <person name="Chang Q."/>
            <person name="Ding S."/>
            <person name="Wang X."/>
            <person name="Zhu J."/>
            <person name="Ruan X."/>
            <person name="Zhao L."/>
            <person name="Wei J."/>
            <person name="Que T."/>
            <person name="Du C."/>
            <person name="Cheng J."/>
            <person name="Dai P."/>
            <person name="Han X."/>
            <person name="Huang E."/>
            <person name="Gao Y."/>
            <person name="Liu J."/>
            <person name="Shao H."/>
            <person name="Ye R."/>
            <person name="Li L."/>
            <person name="Wei W."/>
            <person name="Wang X."/>
            <person name="Wang C."/>
            <person name="Yang T."/>
            <person name="Huo Q."/>
            <person name="Li W."/>
            <person name="Guo W."/>
            <person name="Chen H."/>
            <person name="Zhou L."/>
            <person name="Ni X."/>
            <person name="Tian J."/>
            <person name="Zhou Y."/>
            <person name="Sheng Y."/>
            <person name="Liu T."/>
            <person name="Pan Y."/>
            <person name="Xia L."/>
            <person name="Li J."/>
            <person name="Zhao F."/>
            <person name="Cao W."/>
        </authorList>
    </citation>
    <scope>NUCLEOTIDE SEQUENCE</scope>
    <source>
        <strain evidence="1">Hyas-2018</strain>
    </source>
</reference>
<comment type="caution">
    <text evidence="1">The sequence shown here is derived from an EMBL/GenBank/DDBJ whole genome shotgun (WGS) entry which is preliminary data.</text>
</comment>
<organism evidence="1 2">
    <name type="scientific">Hyalomma asiaticum</name>
    <name type="common">Tick</name>
    <dbReference type="NCBI Taxonomy" id="266040"/>
    <lineage>
        <taxon>Eukaryota</taxon>
        <taxon>Metazoa</taxon>
        <taxon>Ecdysozoa</taxon>
        <taxon>Arthropoda</taxon>
        <taxon>Chelicerata</taxon>
        <taxon>Arachnida</taxon>
        <taxon>Acari</taxon>
        <taxon>Parasitiformes</taxon>
        <taxon>Ixodida</taxon>
        <taxon>Ixodoidea</taxon>
        <taxon>Ixodidae</taxon>
        <taxon>Hyalomminae</taxon>
        <taxon>Hyalomma</taxon>
    </lineage>
</organism>